<dbReference type="AlphaFoldDB" id="A0A1N6I6G9"/>
<protein>
    <submittedName>
        <fullName evidence="3">Hook-length control protein FliK</fullName>
    </submittedName>
</protein>
<evidence type="ECO:0000259" key="2">
    <source>
        <dbReference type="Pfam" id="PF02120"/>
    </source>
</evidence>
<dbReference type="eggNOG" id="COG3144">
    <property type="taxonomic scope" value="Bacteria"/>
</dbReference>
<dbReference type="STRING" id="44575.SAMN05216419_103217"/>
<dbReference type="EMBL" id="FSRO01000001">
    <property type="protein sequence ID" value="SIO27525.1"/>
    <property type="molecule type" value="Genomic_DNA"/>
</dbReference>
<evidence type="ECO:0000313" key="4">
    <source>
        <dbReference type="Proteomes" id="UP000185062"/>
    </source>
</evidence>
<accession>A0A1N6I6G9</accession>
<dbReference type="InterPro" id="IPR021136">
    <property type="entry name" value="Flagellar_hook_control-like_C"/>
</dbReference>
<dbReference type="Pfam" id="PF02120">
    <property type="entry name" value="Flg_hook"/>
    <property type="match status" value="1"/>
</dbReference>
<organism evidence="3 4">
    <name type="scientific">Nitrosomonas cryotolerans ATCC 49181</name>
    <dbReference type="NCBI Taxonomy" id="1131553"/>
    <lineage>
        <taxon>Bacteria</taxon>
        <taxon>Pseudomonadati</taxon>
        <taxon>Pseudomonadota</taxon>
        <taxon>Betaproteobacteria</taxon>
        <taxon>Nitrosomonadales</taxon>
        <taxon>Nitrosomonadaceae</taxon>
        <taxon>Nitrosomonas</taxon>
    </lineage>
</organism>
<dbReference type="RefSeq" id="WP_028461793.1">
    <property type="nucleotide sequence ID" value="NZ_FSRO01000001.1"/>
</dbReference>
<reference evidence="3 4" key="1">
    <citation type="submission" date="2016-12" db="EMBL/GenBank/DDBJ databases">
        <authorList>
            <person name="Song W.-J."/>
            <person name="Kurnit D.M."/>
        </authorList>
    </citation>
    <scope>NUCLEOTIDE SEQUENCE [LARGE SCALE GENOMIC DNA]</scope>
    <source>
        <strain evidence="3 4">ATCC 49181</strain>
    </source>
</reference>
<evidence type="ECO:0000256" key="1">
    <source>
        <dbReference type="SAM" id="MobiDB-lite"/>
    </source>
</evidence>
<evidence type="ECO:0000313" key="3">
    <source>
        <dbReference type="EMBL" id="SIO27525.1"/>
    </source>
</evidence>
<name>A0A1N6I6G9_9PROT</name>
<feature type="region of interest" description="Disordered" evidence="1">
    <location>
        <begin position="1"/>
        <end position="22"/>
    </location>
</feature>
<sequence>MIPTIIKTDSISQPSPSDSVAPVTPVAAASNVKNALSHLIPGQKYQALIESRLPNNHVKVVIANQSLHMHLPENIRPGDQIELVFISREPRLQFLLQSKGLSDGLKHNASISTTGRFLSALTQGAIKPSIPQSSTLTTPILPSPPSNSQILPGLLQIALSQSGLFYESHQAQWIAGKKTLAQLQQEPQGKLTFTTIDMPTASHSIIPADIQSIYLVQQQLAALETGHITWRGEVWCEQAMEWDILEHKSDGKSDTDKFIPWQTQLRLTLPQLGDIIATIAFDAQREVHIKLDTTITETACLLKKNQSPLAAAMTSAGLKIQAVEVQHHVRE</sequence>
<feature type="domain" description="Flagellar hook-length control protein-like C-terminal" evidence="2">
    <location>
        <begin position="260"/>
        <end position="328"/>
    </location>
</feature>
<keyword evidence="4" id="KW-1185">Reference proteome</keyword>
<gene>
    <name evidence="3" type="ORF">SAMN02743940_1569</name>
</gene>
<proteinExistence type="predicted"/>
<dbReference type="Proteomes" id="UP000185062">
    <property type="component" value="Unassembled WGS sequence"/>
</dbReference>